<dbReference type="InterPro" id="IPR012292">
    <property type="entry name" value="Globin/Proto"/>
</dbReference>
<gene>
    <name evidence="1" type="ORF">OB2597_05190</name>
</gene>
<dbReference type="eggNOG" id="COG2346">
    <property type="taxonomic scope" value="Bacteria"/>
</dbReference>
<dbReference type="GO" id="GO:0019825">
    <property type="term" value="F:oxygen binding"/>
    <property type="evidence" value="ECO:0007669"/>
    <property type="project" value="InterPro"/>
</dbReference>
<accession>A3TSM3</accession>
<dbReference type="STRING" id="252305.OB2597_05190"/>
<protein>
    <submittedName>
        <fullName evidence="1">Probable Sec-independent protein translocase protein</fullName>
    </submittedName>
</protein>
<dbReference type="RefSeq" id="WP_009805267.1">
    <property type="nucleotide sequence ID" value="NZ_CH724131.1"/>
</dbReference>
<sequence length="131" mass="14800">MMERTGLSEAVLTDLVHGFYGKIRLDPVLGPIFAERITDWRPHLEKMVDFWSSVALMTGRYHGAPVPKHEGLPVIWAHFERWLELFRETAGEVCTPEGAVHVIERAERIARSLHMASQDARQRAGCAPNLG</sequence>
<comment type="caution">
    <text evidence="1">The sequence shown here is derived from an EMBL/GenBank/DDBJ whole genome shotgun (WGS) entry which is preliminary data.</text>
</comment>
<dbReference type="CDD" id="cd08916">
    <property type="entry name" value="TrHb3_P"/>
    <property type="match status" value="1"/>
</dbReference>
<keyword evidence="2" id="KW-1185">Reference proteome</keyword>
<organism evidence="1 2">
    <name type="scientific">Pseudooceanicola batsensis (strain ATCC BAA-863 / DSM 15984 / KCTC 12145 / HTCC2597)</name>
    <name type="common">Oceanicola batsensis</name>
    <dbReference type="NCBI Taxonomy" id="252305"/>
    <lineage>
        <taxon>Bacteria</taxon>
        <taxon>Pseudomonadati</taxon>
        <taxon>Pseudomonadota</taxon>
        <taxon>Alphaproteobacteria</taxon>
        <taxon>Rhodobacterales</taxon>
        <taxon>Paracoccaceae</taxon>
        <taxon>Pseudooceanicola</taxon>
    </lineage>
</organism>
<name>A3TSM3_PSEBH</name>
<evidence type="ECO:0000313" key="1">
    <source>
        <dbReference type="EMBL" id="EAQ04650.1"/>
    </source>
</evidence>
<dbReference type="Gene3D" id="1.10.490.10">
    <property type="entry name" value="Globins"/>
    <property type="match status" value="1"/>
</dbReference>
<reference evidence="1 2" key="1">
    <citation type="journal article" date="2010" name="J. Bacteriol.">
        <title>Genome sequences of Oceanicola granulosus HTCC2516(T) and Oceanicola batsensis HTCC2597(TDelta).</title>
        <authorList>
            <person name="Thrash J.C."/>
            <person name="Cho J.C."/>
            <person name="Vergin K.L."/>
            <person name="Giovannoni S.J."/>
        </authorList>
    </citation>
    <scope>NUCLEOTIDE SEQUENCE [LARGE SCALE GENOMIC DNA]</scope>
    <source>
        <strain evidence="2">ATCC BAA-863 / DSM 15984 / KCTC 12145 / HTCC2597</strain>
    </source>
</reference>
<dbReference type="GO" id="GO:0020037">
    <property type="term" value="F:heme binding"/>
    <property type="evidence" value="ECO:0007669"/>
    <property type="project" value="InterPro"/>
</dbReference>
<dbReference type="HOGENOM" id="CLU_104957_4_1_5"/>
<dbReference type="EMBL" id="AAMO01000001">
    <property type="protein sequence ID" value="EAQ04650.1"/>
    <property type="molecule type" value="Genomic_DNA"/>
</dbReference>
<dbReference type="InterPro" id="IPR009050">
    <property type="entry name" value="Globin-like_sf"/>
</dbReference>
<dbReference type="SUPFAM" id="SSF46458">
    <property type="entry name" value="Globin-like"/>
    <property type="match status" value="1"/>
</dbReference>
<dbReference type="Proteomes" id="UP000004318">
    <property type="component" value="Unassembled WGS sequence"/>
</dbReference>
<dbReference type="AlphaFoldDB" id="A3TSM3"/>
<proteinExistence type="predicted"/>
<evidence type="ECO:0000313" key="2">
    <source>
        <dbReference type="Proteomes" id="UP000004318"/>
    </source>
</evidence>